<comment type="similarity">
    <text evidence="1 4">Belongs to the short-chain dehydrogenases/reductases (SDR) family.</text>
</comment>
<protein>
    <recommendedName>
        <fullName evidence="7">NAD(P)-binding protein</fullName>
    </recommendedName>
</protein>
<dbReference type="AlphaFoldDB" id="A0AA38LVB7"/>
<proteinExistence type="inferred from homology"/>
<keyword evidence="2" id="KW-0521">NADP</keyword>
<keyword evidence="6" id="KW-1185">Reference proteome</keyword>
<dbReference type="SUPFAM" id="SSF51735">
    <property type="entry name" value="NAD(P)-binding Rossmann-fold domains"/>
    <property type="match status" value="1"/>
</dbReference>
<evidence type="ECO:0008006" key="7">
    <source>
        <dbReference type="Google" id="ProtNLM"/>
    </source>
</evidence>
<dbReference type="Gene3D" id="3.40.50.720">
    <property type="entry name" value="NAD(P)-binding Rossmann-like Domain"/>
    <property type="match status" value="1"/>
</dbReference>
<comment type="caution">
    <text evidence="5">The sequence shown here is derived from an EMBL/GenBank/DDBJ whole genome shotgun (WGS) entry which is preliminary data.</text>
</comment>
<dbReference type="PRINTS" id="PR00080">
    <property type="entry name" value="SDRFAMILY"/>
</dbReference>
<dbReference type="InterPro" id="IPR036291">
    <property type="entry name" value="NAD(P)-bd_dom_sf"/>
</dbReference>
<evidence type="ECO:0000256" key="2">
    <source>
        <dbReference type="ARBA" id="ARBA00022857"/>
    </source>
</evidence>
<gene>
    <name evidence="5" type="ORF">MKK02DRAFT_45716</name>
</gene>
<dbReference type="PANTHER" id="PTHR43008">
    <property type="entry name" value="BENZIL REDUCTASE"/>
    <property type="match status" value="1"/>
</dbReference>
<accession>A0AA38LVB7</accession>
<reference evidence="5" key="1">
    <citation type="journal article" date="2022" name="G3 (Bethesda)">
        <title>High quality genome of the basidiomycete yeast Dioszegia hungarica PDD-24b-2 isolated from cloud water.</title>
        <authorList>
            <person name="Jarrige D."/>
            <person name="Haridas S."/>
            <person name="Bleykasten-Grosshans C."/>
            <person name="Joly M."/>
            <person name="Nadalig T."/>
            <person name="Sancelme M."/>
            <person name="Vuilleumier S."/>
            <person name="Grigoriev I.V."/>
            <person name="Amato P."/>
            <person name="Bringel F."/>
        </authorList>
    </citation>
    <scope>NUCLEOTIDE SEQUENCE</scope>
    <source>
        <strain evidence="5">PDD-24b-2</strain>
    </source>
</reference>
<evidence type="ECO:0000313" key="5">
    <source>
        <dbReference type="EMBL" id="KAI9637005.1"/>
    </source>
</evidence>
<dbReference type="GO" id="GO:0016616">
    <property type="term" value="F:oxidoreductase activity, acting on the CH-OH group of donors, NAD or NADP as acceptor"/>
    <property type="evidence" value="ECO:0007669"/>
    <property type="project" value="UniProtKB-ARBA"/>
</dbReference>
<dbReference type="Proteomes" id="UP001164286">
    <property type="component" value="Unassembled WGS sequence"/>
</dbReference>
<name>A0AA38LVB7_9TREE</name>
<dbReference type="GeneID" id="77732777"/>
<keyword evidence="3" id="KW-0560">Oxidoreductase</keyword>
<dbReference type="RefSeq" id="XP_052946782.1">
    <property type="nucleotide sequence ID" value="XM_053093572.1"/>
</dbReference>
<evidence type="ECO:0000313" key="6">
    <source>
        <dbReference type="Proteomes" id="UP001164286"/>
    </source>
</evidence>
<dbReference type="InterPro" id="IPR020904">
    <property type="entry name" value="Sc_DH/Rdtase_CS"/>
</dbReference>
<sequence>MALSIDYTGKLVLITGGGRGIGLGITKAFASAGADLAITYTSQDSTSLAADLSKKYGVSIRAFKCNVTKSAEIDAMIQEVEASWGKKIDMAVANAGISQWKQTIDSTDEDIEKMFAVNTLGPFYLSRSLARSWLDLPVSVGPDTVDVSELKGKKLDKQILFVSSISGLVAMSPQRQAAYNASKGGLTMLAKSLAQEWAHIGIYVNAISPGYVATDMLGNAANEKEAAFPKEWDFRTPVGRFATPEETGEFIAVLMSRYQGGGGFMTGSDVVYDGGYTTL</sequence>
<dbReference type="PANTHER" id="PTHR43008:SF4">
    <property type="entry name" value="CHAIN DEHYDROGENASE, PUTATIVE (AFU_ORTHOLOGUE AFUA_4G08710)-RELATED"/>
    <property type="match status" value="1"/>
</dbReference>
<evidence type="ECO:0000256" key="4">
    <source>
        <dbReference type="RuleBase" id="RU000363"/>
    </source>
</evidence>
<dbReference type="EMBL" id="JAKWFO010000005">
    <property type="protein sequence ID" value="KAI9637005.1"/>
    <property type="molecule type" value="Genomic_DNA"/>
</dbReference>
<organism evidence="5 6">
    <name type="scientific">Dioszegia hungarica</name>
    <dbReference type="NCBI Taxonomy" id="4972"/>
    <lineage>
        <taxon>Eukaryota</taxon>
        <taxon>Fungi</taxon>
        <taxon>Dikarya</taxon>
        <taxon>Basidiomycota</taxon>
        <taxon>Agaricomycotina</taxon>
        <taxon>Tremellomycetes</taxon>
        <taxon>Tremellales</taxon>
        <taxon>Bulleribasidiaceae</taxon>
        <taxon>Dioszegia</taxon>
    </lineage>
</organism>
<dbReference type="InterPro" id="IPR002347">
    <property type="entry name" value="SDR_fam"/>
</dbReference>
<evidence type="ECO:0000256" key="1">
    <source>
        <dbReference type="ARBA" id="ARBA00006484"/>
    </source>
</evidence>
<dbReference type="GO" id="GO:0050664">
    <property type="term" value="F:oxidoreductase activity, acting on NAD(P)H, oxygen as acceptor"/>
    <property type="evidence" value="ECO:0007669"/>
    <property type="project" value="TreeGrafter"/>
</dbReference>
<dbReference type="Pfam" id="PF00106">
    <property type="entry name" value="adh_short"/>
    <property type="match status" value="1"/>
</dbReference>
<dbReference type="PROSITE" id="PS00061">
    <property type="entry name" value="ADH_SHORT"/>
    <property type="match status" value="1"/>
</dbReference>
<dbReference type="FunFam" id="3.40.50.720:FF:000084">
    <property type="entry name" value="Short-chain dehydrogenase reductase"/>
    <property type="match status" value="1"/>
</dbReference>
<dbReference type="PRINTS" id="PR00081">
    <property type="entry name" value="GDHRDH"/>
</dbReference>
<evidence type="ECO:0000256" key="3">
    <source>
        <dbReference type="ARBA" id="ARBA00023002"/>
    </source>
</evidence>